<name>A0A1Z1WJU3_9ACTN</name>
<keyword evidence="3" id="KW-1185">Reference proteome</keyword>
<feature type="region of interest" description="Disordered" evidence="1">
    <location>
        <begin position="1"/>
        <end position="32"/>
    </location>
</feature>
<evidence type="ECO:0000256" key="1">
    <source>
        <dbReference type="SAM" id="MobiDB-lite"/>
    </source>
</evidence>
<proteinExistence type="predicted"/>
<feature type="region of interest" description="Disordered" evidence="1">
    <location>
        <begin position="84"/>
        <end position="105"/>
    </location>
</feature>
<feature type="region of interest" description="Disordered" evidence="1">
    <location>
        <begin position="121"/>
        <end position="160"/>
    </location>
</feature>
<gene>
    <name evidence="2" type="ORF">SMD44_06132</name>
</gene>
<feature type="compositionally biased region" description="Low complexity" evidence="1">
    <location>
        <begin position="121"/>
        <end position="134"/>
    </location>
</feature>
<protein>
    <submittedName>
        <fullName evidence="2">Uncharacterized protein</fullName>
    </submittedName>
</protein>
<feature type="region of interest" description="Disordered" evidence="1">
    <location>
        <begin position="189"/>
        <end position="232"/>
    </location>
</feature>
<dbReference type="AlphaFoldDB" id="A0A1Z1WJU3"/>
<evidence type="ECO:0000313" key="2">
    <source>
        <dbReference type="EMBL" id="ARX86660.1"/>
    </source>
</evidence>
<organism evidence="2 3">
    <name type="scientific">Streptomyces alboflavus</name>
    <dbReference type="NCBI Taxonomy" id="67267"/>
    <lineage>
        <taxon>Bacteria</taxon>
        <taxon>Bacillati</taxon>
        <taxon>Actinomycetota</taxon>
        <taxon>Actinomycetes</taxon>
        <taxon>Kitasatosporales</taxon>
        <taxon>Streptomycetaceae</taxon>
        <taxon>Streptomyces</taxon>
    </lineage>
</organism>
<reference evidence="2 3" key="1">
    <citation type="submission" date="2017-05" db="EMBL/GenBank/DDBJ databases">
        <title>Streptomyces alboflavus Genome sequencing and assembly.</title>
        <authorList>
            <person name="Wang Y."/>
            <person name="Du B."/>
            <person name="Ding Y."/>
            <person name="Liu H."/>
            <person name="Hou Q."/>
            <person name="Liu K."/>
            <person name="Wang C."/>
            <person name="Yao L."/>
        </authorList>
    </citation>
    <scope>NUCLEOTIDE SEQUENCE [LARGE SCALE GENOMIC DNA]</scope>
    <source>
        <strain evidence="2 3">MDJK44</strain>
    </source>
</reference>
<evidence type="ECO:0000313" key="3">
    <source>
        <dbReference type="Proteomes" id="UP000195880"/>
    </source>
</evidence>
<dbReference type="EMBL" id="CP021748">
    <property type="protein sequence ID" value="ARX86660.1"/>
    <property type="molecule type" value="Genomic_DNA"/>
</dbReference>
<dbReference type="KEGG" id="salf:SMD44_06132"/>
<accession>A0A1Z1WJU3</accession>
<feature type="compositionally biased region" description="Low complexity" evidence="1">
    <location>
        <begin position="13"/>
        <end position="32"/>
    </location>
</feature>
<sequence>MVHGTVHRAAAPGTVRSAGASSGAATGSGAGVVRAGPLPECRREPGACQGATHTRACGPSARGPSAVCSAATVMSRCQPRSAVRAARNSRVRSAPARTSSASSAPIRAATSMAAVSCASVGPGSSSSSHTYPSANPRWRTGRQTRPRCTPASGVGGIRTGPVARVMPKLSNQARTWAVERRVRIERVLTGSRSGASRPSPPSCAPKAISSKSRFSSVAGAPSRVEISSTSSW</sequence>
<dbReference type="Proteomes" id="UP000195880">
    <property type="component" value="Chromosome"/>
</dbReference>